<organism evidence="1 2">
    <name type="scientific">Mycena metata</name>
    <dbReference type="NCBI Taxonomy" id="1033252"/>
    <lineage>
        <taxon>Eukaryota</taxon>
        <taxon>Fungi</taxon>
        <taxon>Dikarya</taxon>
        <taxon>Basidiomycota</taxon>
        <taxon>Agaricomycotina</taxon>
        <taxon>Agaricomycetes</taxon>
        <taxon>Agaricomycetidae</taxon>
        <taxon>Agaricales</taxon>
        <taxon>Marasmiineae</taxon>
        <taxon>Mycenaceae</taxon>
        <taxon>Mycena</taxon>
    </lineage>
</organism>
<sequence length="226" mass="25161">MAPLQHSMLQSLVLRAGAYIPYNLDSLPLLQVLTLPALQTLDVGWAYLPSDAALFPAFLEKSPAIKHLTAALCQSKDPDTFPPIVTEPRGVVPALRKLPALTTLCLELENHEVMFDIVSRLRDQLFLRRLESISFSIALLRSGWHIPLNITTVFGHIHTALILEALTSRSGGPRSSAVQLREFAFTWPQGMWDPEALEQLHDSVQALQARSAVRVHLSEVVPRFAY</sequence>
<name>A0AAD7N9W1_9AGAR</name>
<comment type="caution">
    <text evidence="1">The sequence shown here is derived from an EMBL/GenBank/DDBJ whole genome shotgun (WGS) entry which is preliminary data.</text>
</comment>
<reference evidence="1" key="1">
    <citation type="submission" date="2023-03" db="EMBL/GenBank/DDBJ databases">
        <title>Massive genome expansion in bonnet fungi (Mycena s.s.) driven by repeated elements and novel gene families across ecological guilds.</title>
        <authorList>
            <consortium name="Lawrence Berkeley National Laboratory"/>
            <person name="Harder C.B."/>
            <person name="Miyauchi S."/>
            <person name="Viragh M."/>
            <person name="Kuo A."/>
            <person name="Thoen E."/>
            <person name="Andreopoulos B."/>
            <person name="Lu D."/>
            <person name="Skrede I."/>
            <person name="Drula E."/>
            <person name="Henrissat B."/>
            <person name="Morin E."/>
            <person name="Kohler A."/>
            <person name="Barry K."/>
            <person name="LaButti K."/>
            <person name="Morin E."/>
            <person name="Salamov A."/>
            <person name="Lipzen A."/>
            <person name="Mereny Z."/>
            <person name="Hegedus B."/>
            <person name="Baldrian P."/>
            <person name="Stursova M."/>
            <person name="Weitz H."/>
            <person name="Taylor A."/>
            <person name="Grigoriev I.V."/>
            <person name="Nagy L.G."/>
            <person name="Martin F."/>
            <person name="Kauserud H."/>
        </authorList>
    </citation>
    <scope>NUCLEOTIDE SEQUENCE</scope>
    <source>
        <strain evidence="1">CBHHK182m</strain>
    </source>
</reference>
<protein>
    <submittedName>
        <fullName evidence="1">Uncharacterized protein</fullName>
    </submittedName>
</protein>
<evidence type="ECO:0000313" key="1">
    <source>
        <dbReference type="EMBL" id="KAJ7752891.1"/>
    </source>
</evidence>
<dbReference type="Proteomes" id="UP001215598">
    <property type="component" value="Unassembled WGS sequence"/>
</dbReference>
<proteinExistence type="predicted"/>
<accession>A0AAD7N9W1</accession>
<gene>
    <name evidence="1" type="ORF">B0H16DRAFT_1545276</name>
</gene>
<evidence type="ECO:0000313" key="2">
    <source>
        <dbReference type="Proteomes" id="UP001215598"/>
    </source>
</evidence>
<dbReference type="AlphaFoldDB" id="A0AAD7N9W1"/>
<dbReference type="EMBL" id="JARKIB010000057">
    <property type="protein sequence ID" value="KAJ7752891.1"/>
    <property type="molecule type" value="Genomic_DNA"/>
</dbReference>
<keyword evidence="2" id="KW-1185">Reference proteome</keyword>